<gene>
    <name evidence="3" type="ORF">FB559_3527</name>
</gene>
<feature type="transmembrane region" description="Helical" evidence="1">
    <location>
        <begin position="6"/>
        <end position="25"/>
    </location>
</feature>
<dbReference type="InterPro" id="IPR058058">
    <property type="entry name" value="CBU_0592-like"/>
</dbReference>
<feature type="transmembrane region" description="Helical" evidence="1">
    <location>
        <begin position="55"/>
        <end position="73"/>
    </location>
</feature>
<dbReference type="EMBL" id="VFOZ01000001">
    <property type="protein sequence ID" value="TQL97916.1"/>
    <property type="molecule type" value="Genomic_DNA"/>
</dbReference>
<dbReference type="NCBIfam" id="NF047864">
    <property type="entry name" value="CBU_0592_membra"/>
    <property type="match status" value="1"/>
</dbReference>
<keyword evidence="4" id="KW-1185">Reference proteome</keyword>
<evidence type="ECO:0000256" key="1">
    <source>
        <dbReference type="SAM" id="Phobius"/>
    </source>
</evidence>
<sequence>MQQILQILGAVLILVAYLLSQLRLLNDRSIPYLLLNLAGSAVLAVLAATGREWGFLLLEGSWAVVSFISLIALTRARPEPLR</sequence>
<dbReference type="RefSeq" id="WP_141956581.1">
    <property type="nucleotide sequence ID" value="NZ_VFOZ01000001.1"/>
</dbReference>
<keyword evidence="1" id="KW-0812">Transmembrane</keyword>
<organism evidence="3 4">
    <name type="scientific">Actinoallomurus bryophytorum</name>
    <dbReference type="NCBI Taxonomy" id="1490222"/>
    <lineage>
        <taxon>Bacteria</taxon>
        <taxon>Bacillati</taxon>
        <taxon>Actinomycetota</taxon>
        <taxon>Actinomycetes</taxon>
        <taxon>Streptosporangiales</taxon>
        <taxon>Thermomonosporaceae</taxon>
        <taxon>Actinoallomurus</taxon>
    </lineage>
</organism>
<feature type="domain" description="CBU-0592-like" evidence="2">
    <location>
        <begin position="3"/>
        <end position="77"/>
    </location>
</feature>
<evidence type="ECO:0000259" key="2">
    <source>
        <dbReference type="Pfam" id="PF26604"/>
    </source>
</evidence>
<evidence type="ECO:0000313" key="4">
    <source>
        <dbReference type="Proteomes" id="UP000316096"/>
    </source>
</evidence>
<feature type="transmembrane region" description="Helical" evidence="1">
    <location>
        <begin position="32"/>
        <end position="49"/>
    </location>
</feature>
<evidence type="ECO:0000313" key="3">
    <source>
        <dbReference type="EMBL" id="TQL97916.1"/>
    </source>
</evidence>
<dbReference type="AlphaFoldDB" id="A0A543CLD7"/>
<accession>A0A543CLD7</accession>
<dbReference type="Proteomes" id="UP000316096">
    <property type="component" value="Unassembled WGS sequence"/>
</dbReference>
<keyword evidence="1" id="KW-0472">Membrane</keyword>
<proteinExistence type="predicted"/>
<protein>
    <recommendedName>
        <fullName evidence="2">CBU-0592-like domain-containing protein</fullName>
    </recommendedName>
</protein>
<dbReference type="OrthoDB" id="73992at2"/>
<reference evidence="3 4" key="1">
    <citation type="submission" date="2019-06" db="EMBL/GenBank/DDBJ databases">
        <title>Sequencing the genomes of 1000 actinobacteria strains.</title>
        <authorList>
            <person name="Klenk H.-P."/>
        </authorList>
    </citation>
    <scope>NUCLEOTIDE SEQUENCE [LARGE SCALE GENOMIC DNA]</scope>
    <source>
        <strain evidence="3 4">DSM 102200</strain>
    </source>
</reference>
<keyword evidence="1" id="KW-1133">Transmembrane helix</keyword>
<dbReference type="Pfam" id="PF26604">
    <property type="entry name" value="CBU_0592"/>
    <property type="match status" value="1"/>
</dbReference>
<comment type="caution">
    <text evidence="3">The sequence shown here is derived from an EMBL/GenBank/DDBJ whole genome shotgun (WGS) entry which is preliminary data.</text>
</comment>
<name>A0A543CLD7_9ACTN</name>